<dbReference type="NCBIfam" id="TIGR03619">
    <property type="entry name" value="F420_Rv2161c"/>
    <property type="match status" value="1"/>
</dbReference>
<protein>
    <recommendedName>
        <fullName evidence="5">Luciferase-like domain-containing protein</fullName>
    </recommendedName>
</protein>
<gene>
    <name evidence="6" type="ORF">BHQ18_17535</name>
</gene>
<keyword evidence="2" id="KW-0288">FMN</keyword>
<feature type="domain" description="Luciferase-like" evidence="5">
    <location>
        <begin position="21"/>
        <end position="251"/>
    </location>
</feature>
<name>A0A1E3RFQ2_MYCFV</name>
<accession>A0A1E3RFQ2</accession>
<evidence type="ECO:0000313" key="6">
    <source>
        <dbReference type="EMBL" id="ODQ88669.1"/>
    </source>
</evidence>
<dbReference type="GO" id="GO:0046306">
    <property type="term" value="P:alkanesulfonate catabolic process"/>
    <property type="evidence" value="ECO:0007669"/>
    <property type="project" value="TreeGrafter"/>
</dbReference>
<dbReference type="RefSeq" id="WP_069414923.1">
    <property type="nucleotide sequence ID" value="NZ_JACKUL010000031.1"/>
</dbReference>
<dbReference type="Gene3D" id="3.20.20.30">
    <property type="entry name" value="Luciferase-like domain"/>
    <property type="match status" value="1"/>
</dbReference>
<comment type="caution">
    <text evidence="6">The sequence shown here is derived from an EMBL/GenBank/DDBJ whole genome shotgun (WGS) entry which is preliminary data.</text>
</comment>
<keyword evidence="3" id="KW-0560">Oxidoreductase</keyword>
<evidence type="ECO:0000256" key="2">
    <source>
        <dbReference type="ARBA" id="ARBA00022643"/>
    </source>
</evidence>
<evidence type="ECO:0000259" key="5">
    <source>
        <dbReference type="Pfam" id="PF00296"/>
    </source>
</evidence>
<dbReference type="PANTHER" id="PTHR42847:SF4">
    <property type="entry name" value="ALKANESULFONATE MONOOXYGENASE-RELATED"/>
    <property type="match status" value="1"/>
</dbReference>
<dbReference type="AlphaFoldDB" id="A0A1E3RFQ2"/>
<dbReference type="SUPFAM" id="SSF51679">
    <property type="entry name" value="Bacterial luciferase-like"/>
    <property type="match status" value="1"/>
</dbReference>
<proteinExistence type="predicted"/>
<organism evidence="6 7">
    <name type="scientific">Mycolicibacterium flavescens</name>
    <name type="common">Mycobacterium flavescens</name>
    <dbReference type="NCBI Taxonomy" id="1776"/>
    <lineage>
        <taxon>Bacteria</taxon>
        <taxon>Bacillati</taxon>
        <taxon>Actinomycetota</taxon>
        <taxon>Actinomycetes</taxon>
        <taxon>Mycobacteriales</taxon>
        <taxon>Mycobacteriaceae</taxon>
        <taxon>Mycolicibacterium</taxon>
    </lineage>
</organism>
<dbReference type="GO" id="GO:0008726">
    <property type="term" value="F:alkanesulfonate monooxygenase activity"/>
    <property type="evidence" value="ECO:0007669"/>
    <property type="project" value="TreeGrafter"/>
</dbReference>
<dbReference type="InterPro" id="IPR036661">
    <property type="entry name" value="Luciferase-like_sf"/>
</dbReference>
<dbReference type="EMBL" id="MIHA01000013">
    <property type="protein sequence ID" value="ODQ88669.1"/>
    <property type="molecule type" value="Genomic_DNA"/>
</dbReference>
<dbReference type="InterPro" id="IPR011251">
    <property type="entry name" value="Luciferase-like_dom"/>
</dbReference>
<keyword evidence="1" id="KW-0285">Flavoprotein</keyword>
<dbReference type="PANTHER" id="PTHR42847">
    <property type="entry name" value="ALKANESULFONATE MONOOXYGENASE"/>
    <property type="match status" value="1"/>
</dbReference>
<evidence type="ECO:0000256" key="4">
    <source>
        <dbReference type="ARBA" id="ARBA00023033"/>
    </source>
</evidence>
<dbReference type="InterPro" id="IPR050172">
    <property type="entry name" value="SsuD_RutA_monooxygenase"/>
</dbReference>
<evidence type="ECO:0000313" key="7">
    <source>
        <dbReference type="Proteomes" id="UP000094053"/>
    </source>
</evidence>
<dbReference type="Pfam" id="PF00296">
    <property type="entry name" value="Bac_luciferase"/>
    <property type="match status" value="1"/>
</dbReference>
<evidence type="ECO:0000256" key="3">
    <source>
        <dbReference type="ARBA" id="ARBA00023002"/>
    </source>
</evidence>
<keyword evidence="4" id="KW-0503">Monooxygenase</keyword>
<sequence>MSTRRFGVCTFATDEGLRPDELAVALEERGFDSLFVSEHTHYPVAAPPPPDTDMPPHDYLRSLDPLVALAAAAAATERLSLGTGIALIVQRDPITLAKEAASLDVLSGGRMRLGVGAGWLREEMANHGTDPRTRMALMRERVLALKQIWTQERAEFHGDFVDFDPIYSWPKPAQKPHLPVLIGGNGPTVFDRVLEYGDGWAPNLLGPPESLVADVAELRRRADDAGRGNIPVTLIGADRRGFTDPTADTARTSAPLTADEIAVLADGGVDECVFFRAAGADRDAALAFLDHLAELTEPFRDPLMRER</sequence>
<dbReference type="STRING" id="1776.BHQ18_17535"/>
<dbReference type="Proteomes" id="UP000094053">
    <property type="component" value="Unassembled WGS sequence"/>
</dbReference>
<evidence type="ECO:0000256" key="1">
    <source>
        <dbReference type="ARBA" id="ARBA00022630"/>
    </source>
</evidence>
<dbReference type="InterPro" id="IPR019921">
    <property type="entry name" value="Lucif-like_OxRdtase_Rv2161c"/>
</dbReference>
<reference evidence="7" key="1">
    <citation type="submission" date="2016-09" db="EMBL/GenBank/DDBJ databases">
        <authorList>
            <person name="Greninger A.L."/>
            <person name="Jerome K.R."/>
            <person name="Mcnair B."/>
            <person name="Wallis C."/>
            <person name="Fang F."/>
        </authorList>
    </citation>
    <scope>NUCLEOTIDE SEQUENCE [LARGE SCALE GENOMIC DNA]</scope>
    <source>
        <strain evidence="7">M6</strain>
    </source>
</reference>
<keyword evidence="7" id="KW-1185">Reference proteome</keyword>